<comment type="caution">
    <text evidence="4">The sequence shown here is derived from an EMBL/GenBank/DDBJ whole genome shotgun (WGS) entry which is preliminary data.</text>
</comment>
<feature type="compositionally biased region" description="Basic and acidic residues" evidence="2">
    <location>
        <begin position="537"/>
        <end position="572"/>
    </location>
</feature>
<dbReference type="Gene3D" id="1.10.950.10">
    <property type="entry name" value="Villin headpiece domain"/>
    <property type="match status" value="1"/>
</dbReference>
<dbReference type="GO" id="GO:0051015">
    <property type="term" value="F:actin filament binding"/>
    <property type="evidence" value="ECO:0007669"/>
    <property type="project" value="InterPro"/>
</dbReference>
<dbReference type="PROSITE" id="PS51089">
    <property type="entry name" value="HP"/>
    <property type="match status" value="1"/>
</dbReference>
<evidence type="ECO:0000313" key="4">
    <source>
        <dbReference type="EMBL" id="KAJ6216225.1"/>
    </source>
</evidence>
<feature type="domain" description="HP" evidence="3">
    <location>
        <begin position="1761"/>
        <end position="1824"/>
    </location>
</feature>
<feature type="compositionally biased region" description="Polar residues" evidence="2">
    <location>
        <begin position="682"/>
        <end position="702"/>
    </location>
</feature>
<dbReference type="GO" id="GO:0051016">
    <property type="term" value="P:barbed-end actin filament capping"/>
    <property type="evidence" value="ECO:0007669"/>
    <property type="project" value="TreeGrafter"/>
</dbReference>
<dbReference type="GO" id="GO:0015629">
    <property type="term" value="C:actin cytoskeleton"/>
    <property type="evidence" value="ECO:0007669"/>
    <property type="project" value="TreeGrafter"/>
</dbReference>
<dbReference type="Pfam" id="PF00626">
    <property type="entry name" value="Gelsolin"/>
    <property type="match status" value="1"/>
</dbReference>
<feature type="compositionally biased region" description="Polar residues" evidence="2">
    <location>
        <begin position="1"/>
        <end position="21"/>
    </location>
</feature>
<sequence>MSQIENSYICSIPRPSTSPTGQQQQQQQHGTETNHHKHSIDRTSSLLDTQSSSTYFNNISTTNEKRLNYALKSKQIQTKRHMLNDDDLSDSIMDCLENSNHKSSISTIDNVDEVWQPGNNSQQAVENVAAAISSVELDDCCSLGENRSPSTSTSTTMEEVNQKENVAYEVETVDRKGGDELVGVEVHSSFGTTVLAADADTVDGGTVAVEILDSCKHDQSLKPILKRKEPNDYCDHPTYTTGNSLPPPILKKRDSFNSIQSESPQFTSVCTSNQQSTARPTSILKNRQPRGSYSFDDNVNESDSTTFCDESVHHSLKPILKKKSWSIDERVSCTNVVPSSILKSNDKLGTSISSSSSKCCSRKSSATDEIFISGTSSPYSNSTNGHLDIKAALKGILKTDRSRSISPSGSSELNINESDIEDIILPSSSSKFSSAIQQMASTEGEYHQTEMESDLNQRYSPTPIFDDIVNEQMNPSNITFRTISNPLAERISPQSVSSSCDSSSFMNDCLEHSPTTASSNSLLGMVSSESSSVESVSKNDEPDDSETKSEDDCSMSHESTFRHRNKPNDHVRSRPKSCFVTSNELFGVQTGSYNVDSPKPSIAERLALLKQNGEEGWKNRVNKSDVKREIQVNLDEKVQLRPKLNETGANRGSVIANRLSSLMESQSQWRCRVNENDAKQFTVASKQSRQLSTTESDATMDSNGEKVVLRGTPKRLGLRGSTLNETALSAVSSKLNSVLRSDKSLLSSPITPIRKKDDSSPSLLDVQLLSQTNSGATKASSSSSSSNQTVFLSKPDDEETFGSFFELDNRKLDHLIGKQSENEVTDVFGLKSLESFDNGSTRLLKNVNKSRIQAPKRRTASSHNPIKQLNKSCISVDSYSNVPNVVPLPPSPPISEKASTPITKTPGANMALSALAGLASTEDFKSVASKLRNSSANGSLSGNDTWRAYDLKNSLQTKMLILVKGRRHAQIRLVKPDWHSINLVDSFILVTKDKVIAYVGQFSNIIERTKCMEVAEQIRKRREMCYRSQSNELTLIDGHTDSVKFNLFGKIQPLLKELDFTDSDLNEWEKMVNNDMIGRTNLDEEDELYEESLICTNIIFDVVFNEAKSNVDLMPVEQYWGRSPRHQMLQPESVFIFDFGTEMYIWIGKNVSNVHRKLAVDAAKELWLKGYDYSDVDLNPFGPGAKLKSNSRPDWAWFTRANQNMECTLFKDKFFNWPAFTLTRSVKHKYQNLASKNEVKEERNIKHTIVKKDLSQELNLFPVDVNSEMVNKKSSEPNFVLENVSLGRGTNDIMTDEDGLSVKIVSLDVNCFYIDECGERVELNKSDRNFLFTGESYYIRWKYRLTRISRCLKTGKESKFSEEHGGRDRLCYFVWQGKDARNTQRGTTALNAIDKLREEGASQEIVENGKEFPAFLRIFEGNLVILRGKRSKCNQSYRMFSLQNTIPEELFLVEIECSAKNLRSRSSFIFTNVGCSRLIYIWYGCKSSIEQRQATKKFLNESLLANKSTEFGFGEKNGFQVIEIEEGKESREFFNLFNNTTNDSPKRSSRSALQREIYFSLMDDVRSYNFTPRLFQFITSPERVFQAIELLPSYFYNGQCKVIDSYPFTQEDLYVPASTRPTFFLFDNHYEVYLWESKFPFFITDGQHKTETKDQNKSGPRMINIESEILSEVNLTTGSSAQLWLAERKCALESALAYCHAINSTEPPKAYVISAGLEPDCFIGLFPTWIYYDNVAQLHIEDDRKPGQQILVQEILSQIRDVHTSTYSYDLLKKRPLPEGINILCLESYLDDQEFEKLFGVNREEFYSLPTWKQKILKQEKELF</sequence>
<gene>
    <name evidence="4" type="ORF">RDWZM_007382</name>
</gene>
<evidence type="ECO:0000256" key="2">
    <source>
        <dbReference type="SAM" id="MobiDB-lite"/>
    </source>
</evidence>
<comment type="similarity">
    <text evidence="1">Belongs to the villin/gelsolin family.</text>
</comment>
<dbReference type="GO" id="GO:0005737">
    <property type="term" value="C:cytoplasm"/>
    <property type="evidence" value="ECO:0007669"/>
    <property type="project" value="TreeGrafter"/>
</dbReference>
<feature type="region of interest" description="Disordered" evidence="2">
    <location>
        <begin position="267"/>
        <end position="296"/>
    </location>
</feature>
<dbReference type="InterPro" id="IPR036886">
    <property type="entry name" value="Villin_headpiece_dom_sf"/>
</dbReference>
<organism evidence="4 5">
    <name type="scientific">Blomia tropicalis</name>
    <name type="common">Mite</name>
    <dbReference type="NCBI Taxonomy" id="40697"/>
    <lineage>
        <taxon>Eukaryota</taxon>
        <taxon>Metazoa</taxon>
        <taxon>Ecdysozoa</taxon>
        <taxon>Arthropoda</taxon>
        <taxon>Chelicerata</taxon>
        <taxon>Arachnida</taxon>
        <taxon>Acari</taxon>
        <taxon>Acariformes</taxon>
        <taxon>Sarcoptiformes</taxon>
        <taxon>Astigmata</taxon>
        <taxon>Glycyphagoidea</taxon>
        <taxon>Echimyopodidae</taxon>
        <taxon>Blomia</taxon>
    </lineage>
</organism>
<dbReference type="Pfam" id="PF02209">
    <property type="entry name" value="VHP"/>
    <property type="match status" value="1"/>
</dbReference>
<name>A0A9Q0LZ25_BLOTA</name>
<dbReference type="InterPro" id="IPR003128">
    <property type="entry name" value="Villin_headpiece"/>
</dbReference>
<proteinExistence type="inferred from homology"/>
<dbReference type="EMBL" id="JAPWDV010000003">
    <property type="protein sequence ID" value="KAJ6216225.1"/>
    <property type="molecule type" value="Genomic_DNA"/>
</dbReference>
<dbReference type="SUPFAM" id="SSF55753">
    <property type="entry name" value="Actin depolymerizing proteins"/>
    <property type="match status" value="5"/>
</dbReference>
<dbReference type="GO" id="GO:0005546">
    <property type="term" value="F:phosphatidylinositol-4,5-bisphosphate binding"/>
    <property type="evidence" value="ECO:0007669"/>
    <property type="project" value="TreeGrafter"/>
</dbReference>
<dbReference type="PANTHER" id="PTHR11977:SF45">
    <property type="entry name" value="SUPERVILLIN"/>
    <property type="match status" value="1"/>
</dbReference>
<dbReference type="InterPro" id="IPR007122">
    <property type="entry name" value="Villin/Gelsolin"/>
</dbReference>
<dbReference type="Proteomes" id="UP001142055">
    <property type="component" value="Chromosome 3"/>
</dbReference>
<dbReference type="SUPFAM" id="SSF47050">
    <property type="entry name" value="VHP, Villin headpiece domain"/>
    <property type="match status" value="1"/>
</dbReference>
<feature type="region of interest" description="Disordered" evidence="2">
    <location>
        <begin position="1"/>
        <end position="47"/>
    </location>
</feature>
<reference evidence="4" key="1">
    <citation type="submission" date="2022-12" db="EMBL/GenBank/DDBJ databases">
        <title>Genome assemblies of Blomia tropicalis.</title>
        <authorList>
            <person name="Cui Y."/>
        </authorList>
    </citation>
    <scope>NUCLEOTIDE SEQUENCE</scope>
    <source>
        <tissue evidence="4">Adult mites</tissue>
    </source>
</reference>
<dbReference type="GO" id="GO:0008154">
    <property type="term" value="P:actin polymerization or depolymerization"/>
    <property type="evidence" value="ECO:0007669"/>
    <property type="project" value="TreeGrafter"/>
</dbReference>
<keyword evidence="5" id="KW-1185">Reference proteome</keyword>
<feature type="compositionally biased region" description="Low complexity" evidence="2">
    <location>
        <begin position="518"/>
        <end position="536"/>
    </location>
</feature>
<dbReference type="OMA" id="ESYYIRW"/>
<evidence type="ECO:0000259" key="3">
    <source>
        <dbReference type="PROSITE" id="PS51089"/>
    </source>
</evidence>
<protein>
    <recommendedName>
        <fullName evidence="3">HP domain-containing protein</fullName>
    </recommendedName>
</protein>
<dbReference type="GO" id="GO:0051014">
    <property type="term" value="P:actin filament severing"/>
    <property type="evidence" value="ECO:0007669"/>
    <property type="project" value="TreeGrafter"/>
</dbReference>
<dbReference type="InterPro" id="IPR007123">
    <property type="entry name" value="Gelsolin-like_dom"/>
</dbReference>
<dbReference type="SMART" id="SM00262">
    <property type="entry name" value="GEL"/>
    <property type="match status" value="4"/>
</dbReference>
<evidence type="ECO:0000256" key="1">
    <source>
        <dbReference type="ARBA" id="ARBA00008418"/>
    </source>
</evidence>
<dbReference type="SMART" id="SM00153">
    <property type="entry name" value="VHP"/>
    <property type="match status" value="1"/>
</dbReference>
<evidence type="ECO:0000313" key="5">
    <source>
        <dbReference type="Proteomes" id="UP001142055"/>
    </source>
</evidence>
<feature type="region of interest" description="Disordered" evidence="2">
    <location>
        <begin position="514"/>
        <end position="574"/>
    </location>
</feature>
<feature type="region of interest" description="Disordered" evidence="2">
    <location>
        <begin position="682"/>
        <end position="713"/>
    </location>
</feature>
<accession>A0A9Q0LZ25</accession>
<dbReference type="InterPro" id="IPR029006">
    <property type="entry name" value="ADF-H/Gelsolin-like_dom_sf"/>
</dbReference>
<dbReference type="Gene3D" id="3.40.20.10">
    <property type="entry name" value="Severin"/>
    <property type="match status" value="5"/>
</dbReference>
<dbReference type="PANTHER" id="PTHR11977">
    <property type="entry name" value="VILLIN"/>
    <property type="match status" value="1"/>
</dbReference>